<keyword evidence="7" id="KW-0547">Nucleotide-binding</keyword>
<dbReference type="GO" id="GO:0046872">
    <property type="term" value="F:metal ion binding"/>
    <property type="evidence" value="ECO:0007669"/>
    <property type="project" value="UniProtKB-KW"/>
</dbReference>
<evidence type="ECO:0000256" key="11">
    <source>
        <dbReference type="ARBA" id="ARBA00023136"/>
    </source>
</evidence>
<keyword evidence="4" id="KW-0813">Transport</keyword>
<keyword evidence="10 13" id="KW-1133">Transmembrane helix</keyword>
<evidence type="ECO:0000256" key="12">
    <source>
        <dbReference type="ARBA" id="ARBA00048694"/>
    </source>
</evidence>
<protein>
    <recommendedName>
        <fullName evidence="2">P-type Ca(2+) transporter</fullName>
        <ecNumber evidence="2">7.2.2.10</ecNumber>
    </recommendedName>
</protein>
<evidence type="ECO:0000256" key="6">
    <source>
        <dbReference type="ARBA" id="ARBA00022723"/>
    </source>
</evidence>
<dbReference type="InterPro" id="IPR004014">
    <property type="entry name" value="ATPase_P-typ_cation-transptr_N"/>
</dbReference>
<dbReference type="GO" id="GO:0016887">
    <property type="term" value="F:ATP hydrolysis activity"/>
    <property type="evidence" value="ECO:0007669"/>
    <property type="project" value="InterPro"/>
</dbReference>
<dbReference type="PANTHER" id="PTHR42861">
    <property type="entry name" value="CALCIUM-TRANSPORTING ATPASE"/>
    <property type="match status" value="1"/>
</dbReference>
<comment type="subcellular location">
    <subcellularLocation>
        <location evidence="1">Cell membrane</location>
        <topology evidence="1">Multi-pass membrane protein</topology>
    </subcellularLocation>
</comment>
<evidence type="ECO:0000259" key="14">
    <source>
        <dbReference type="SMART" id="SM00831"/>
    </source>
</evidence>
<dbReference type="PROSITE" id="PS00154">
    <property type="entry name" value="ATPASE_E1_E2"/>
    <property type="match status" value="1"/>
</dbReference>
<dbReference type="PRINTS" id="PR00119">
    <property type="entry name" value="CATATPASE"/>
</dbReference>
<dbReference type="GO" id="GO:0005886">
    <property type="term" value="C:plasma membrane"/>
    <property type="evidence" value="ECO:0007669"/>
    <property type="project" value="UniProtKB-SubCell"/>
</dbReference>
<name>A0A424YEH8_9FIRM</name>
<dbReference type="InterPro" id="IPR059000">
    <property type="entry name" value="ATPase_P-type_domA"/>
</dbReference>
<keyword evidence="11 13" id="KW-0472">Membrane</keyword>
<dbReference type="GO" id="GO:0005388">
    <property type="term" value="F:P-type calcium transporter activity"/>
    <property type="evidence" value="ECO:0007669"/>
    <property type="project" value="UniProtKB-EC"/>
</dbReference>
<reference evidence="15 16" key="1">
    <citation type="submission" date="2018-08" db="EMBL/GenBank/DDBJ databases">
        <title>The metabolism and importance of syntrophic acetate oxidation coupled to methane or sulfide production in haloalkaline environments.</title>
        <authorList>
            <person name="Timmers P.H.A."/>
            <person name="Vavourakis C.D."/>
            <person name="Sorokin D.Y."/>
            <person name="Sinninghe Damste J.S."/>
            <person name="Muyzer G."/>
            <person name="Stams A.J.M."/>
            <person name="Plugge C.M."/>
        </authorList>
    </citation>
    <scope>NUCLEOTIDE SEQUENCE [LARGE SCALE GENOMIC DNA]</scope>
    <source>
        <strain evidence="15">MSAO_Bac1</strain>
    </source>
</reference>
<dbReference type="InterPro" id="IPR018303">
    <property type="entry name" value="ATPase_P-typ_P_site"/>
</dbReference>
<keyword evidence="4" id="KW-0406">Ion transport</keyword>
<dbReference type="SUPFAM" id="SSF81660">
    <property type="entry name" value="Metal cation-transporting ATPase, ATP-binding domain N"/>
    <property type="match status" value="1"/>
</dbReference>
<feature type="transmembrane region" description="Helical" evidence="13">
    <location>
        <begin position="83"/>
        <end position="99"/>
    </location>
</feature>
<dbReference type="PRINTS" id="PR00121">
    <property type="entry name" value="NAKATPASE"/>
</dbReference>
<keyword evidence="5 13" id="KW-0812">Transmembrane</keyword>
<evidence type="ECO:0000256" key="10">
    <source>
        <dbReference type="ARBA" id="ARBA00022989"/>
    </source>
</evidence>
<dbReference type="InterPro" id="IPR008250">
    <property type="entry name" value="ATPase_P-typ_transduc_dom_A_sf"/>
</dbReference>
<dbReference type="Gene3D" id="3.40.50.1000">
    <property type="entry name" value="HAD superfamily/HAD-like"/>
    <property type="match status" value="1"/>
</dbReference>
<comment type="caution">
    <text evidence="15">The sequence shown here is derived from an EMBL/GenBank/DDBJ whole genome shotgun (WGS) entry which is preliminary data.</text>
</comment>
<dbReference type="Gene3D" id="1.20.1110.10">
    <property type="entry name" value="Calcium-transporting ATPase, transmembrane domain"/>
    <property type="match status" value="1"/>
</dbReference>
<dbReference type="InterPro" id="IPR023299">
    <property type="entry name" value="ATPase_P-typ_cyto_dom_N"/>
</dbReference>
<dbReference type="GO" id="GO:0005524">
    <property type="term" value="F:ATP binding"/>
    <property type="evidence" value="ECO:0007669"/>
    <property type="project" value="UniProtKB-KW"/>
</dbReference>
<evidence type="ECO:0000256" key="8">
    <source>
        <dbReference type="ARBA" id="ARBA00022840"/>
    </source>
</evidence>
<dbReference type="InterPro" id="IPR001757">
    <property type="entry name" value="P_typ_ATPase"/>
</dbReference>
<keyword evidence="4" id="KW-0109">Calcium transport</keyword>
<evidence type="ECO:0000256" key="13">
    <source>
        <dbReference type="SAM" id="Phobius"/>
    </source>
</evidence>
<evidence type="ECO:0000256" key="7">
    <source>
        <dbReference type="ARBA" id="ARBA00022741"/>
    </source>
</evidence>
<dbReference type="NCBIfam" id="TIGR01494">
    <property type="entry name" value="ATPase_P-type"/>
    <property type="match status" value="1"/>
</dbReference>
<proteinExistence type="predicted"/>
<evidence type="ECO:0000256" key="9">
    <source>
        <dbReference type="ARBA" id="ARBA00022967"/>
    </source>
</evidence>
<gene>
    <name evidence="15" type="ORF">D5R97_05275</name>
</gene>
<feature type="transmembrane region" description="Helical" evidence="13">
    <location>
        <begin position="273"/>
        <end position="299"/>
    </location>
</feature>
<evidence type="ECO:0000256" key="3">
    <source>
        <dbReference type="ARBA" id="ARBA00022475"/>
    </source>
</evidence>
<feature type="non-terminal residue" evidence="15">
    <location>
        <position position="423"/>
    </location>
</feature>
<dbReference type="SMART" id="SM00831">
    <property type="entry name" value="Cation_ATPase_N"/>
    <property type="match status" value="1"/>
</dbReference>
<feature type="transmembrane region" description="Helical" evidence="13">
    <location>
        <begin position="59"/>
        <end position="77"/>
    </location>
</feature>
<comment type="catalytic activity">
    <reaction evidence="12">
        <text>Ca(2+)(in) + ATP + H2O = Ca(2+)(out) + ADP + phosphate + H(+)</text>
        <dbReference type="Rhea" id="RHEA:18105"/>
        <dbReference type="ChEBI" id="CHEBI:15377"/>
        <dbReference type="ChEBI" id="CHEBI:15378"/>
        <dbReference type="ChEBI" id="CHEBI:29108"/>
        <dbReference type="ChEBI" id="CHEBI:30616"/>
        <dbReference type="ChEBI" id="CHEBI:43474"/>
        <dbReference type="ChEBI" id="CHEBI:456216"/>
        <dbReference type="EC" id="7.2.2.10"/>
    </reaction>
</comment>
<accession>A0A424YEH8</accession>
<feature type="transmembrane region" description="Helical" evidence="13">
    <location>
        <begin position="247"/>
        <end position="267"/>
    </location>
</feature>
<dbReference type="SUPFAM" id="SSF81665">
    <property type="entry name" value="Calcium ATPase, transmembrane domain M"/>
    <property type="match status" value="1"/>
</dbReference>
<dbReference type="AlphaFoldDB" id="A0A424YEH8"/>
<dbReference type="Pfam" id="PF00122">
    <property type="entry name" value="E1-E2_ATPase"/>
    <property type="match status" value="1"/>
</dbReference>
<evidence type="ECO:0000313" key="16">
    <source>
        <dbReference type="Proteomes" id="UP000285138"/>
    </source>
</evidence>
<dbReference type="FunFam" id="3.40.50.1000:FF:000001">
    <property type="entry name" value="Phospholipid-transporting ATPase IC"/>
    <property type="match status" value="1"/>
</dbReference>
<dbReference type="InterPro" id="IPR023214">
    <property type="entry name" value="HAD_sf"/>
</dbReference>
<evidence type="ECO:0000256" key="4">
    <source>
        <dbReference type="ARBA" id="ARBA00022568"/>
    </source>
</evidence>
<dbReference type="InterPro" id="IPR023298">
    <property type="entry name" value="ATPase_P-typ_TM_dom_sf"/>
</dbReference>
<keyword evidence="8" id="KW-0067">ATP-binding</keyword>
<evidence type="ECO:0000256" key="2">
    <source>
        <dbReference type="ARBA" id="ARBA00012790"/>
    </source>
</evidence>
<evidence type="ECO:0000313" key="15">
    <source>
        <dbReference type="EMBL" id="RQD75947.1"/>
    </source>
</evidence>
<sequence length="423" mass="46356">MKQKPWFLFHGGKVLEYFKVDPFHGLKTKEAEKRLKKIGLNILKEEEKPSLFKMFADQFKDLMVLVLLGATLISLLLQEYSDAVIIVVIVILNACLGFFQEYKAEKSIEALKELTAPRAMVLREGVSKSIPAREVVPGDIIYLETGNRIPADLRLLKVNNLALDESTLTGESKSSTKGTLPLSGSGLSLGDLGNMAFMGSMVTRGRGKGIVVATGMDTEMGKIAHMIQHSEKEMTPLQNRLAQLGKLLVGICLVVCLAVVFMGVMRGESAYKMFLAGVSLAVAAIPEGLPAVVTISLALGVQRMIKRKAIVRRLPSVETLGCATVICSDKTGTLTQNKMMVTQIFAGENIYRVEGEGYDPKGRFYLHKKEVKPLEDENLKKALEISALCNNSLLSRADIPLSSKWRRGKPSSWEIKGDPTEGA</sequence>
<dbReference type="Pfam" id="PF00690">
    <property type="entry name" value="Cation_ATPase_N"/>
    <property type="match status" value="1"/>
</dbReference>
<dbReference type="SUPFAM" id="SSF81653">
    <property type="entry name" value="Calcium ATPase, transduction domain A"/>
    <property type="match status" value="1"/>
</dbReference>
<keyword evidence="4" id="KW-0106">Calcium</keyword>
<evidence type="ECO:0000256" key="1">
    <source>
        <dbReference type="ARBA" id="ARBA00004651"/>
    </source>
</evidence>
<dbReference type="Proteomes" id="UP000285138">
    <property type="component" value="Unassembled WGS sequence"/>
</dbReference>
<evidence type="ECO:0000256" key="5">
    <source>
        <dbReference type="ARBA" id="ARBA00022692"/>
    </source>
</evidence>
<dbReference type="EMBL" id="QZAA01000134">
    <property type="protein sequence ID" value="RQD75947.1"/>
    <property type="molecule type" value="Genomic_DNA"/>
</dbReference>
<dbReference type="FunFam" id="2.70.150.10:FF:000016">
    <property type="entry name" value="Calcium-transporting P-type ATPase putative"/>
    <property type="match status" value="1"/>
</dbReference>
<keyword evidence="9" id="KW-1278">Translocase</keyword>
<dbReference type="EC" id="7.2.2.10" evidence="2"/>
<dbReference type="Gene3D" id="2.70.150.10">
    <property type="entry name" value="Calcium-transporting ATPase, cytoplasmic transduction domain A"/>
    <property type="match status" value="1"/>
</dbReference>
<keyword evidence="3" id="KW-1003">Cell membrane</keyword>
<organism evidence="15 16">
    <name type="scientific">Candidatus Syntrophonatronum acetioxidans</name>
    <dbReference type="NCBI Taxonomy" id="1795816"/>
    <lineage>
        <taxon>Bacteria</taxon>
        <taxon>Bacillati</taxon>
        <taxon>Bacillota</taxon>
        <taxon>Clostridia</taxon>
        <taxon>Eubacteriales</taxon>
        <taxon>Syntrophomonadaceae</taxon>
        <taxon>Candidatus Syntrophonatronum</taxon>
    </lineage>
</organism>
<feature type="domain" description="Cation-transporting P-type ATPase N-terminal" evidence="14">
    <location>
        <begin position="5"/>
        <end position="79"/>
    </location>
</feature>
<keyword evidence="6" id="KW-0479">Metal-binding</keyword>